<evidence type="ECO:0000313" key="2">
    <source>
        <dbReference type="Proteomes" id="UP000011688"/>
    </source>
</evidence>
<dbReference type="AlphaFoldDB" id="L9XIB0"/>
<reference evidence="1 2" key="1">
    <citation type="journal article" date="2014" name="PLoS Genet.">
        <title>Phylogenetically driven sequencing of extremely halophilic archaea reveals strategies for static and dynamic osmo-response.</title>
        <authorList>
            <person name="Becker E.A."/>
            <person name="Seitzer P.M."/>
            <person name="Tritt A."/>
            <person name="Larsen D."/>
            <person name="Krusor M."/>
            <person name="Yao A.I."/>
            <person name="Wu D."/>
            <person name="Madern D."/>
            <person name="Eisen J.A."/>
            <person name="Darling A.E."/>
            <person name="Facciotti M.T."/>
        </authorList>
    </citation>
    <scope>NUCLEOTIDE SEQUENCE [LARGE SCALE GENOMIC DNA]</scope>
    <source>
        <strain evidence="1 2">DSM 10524</strain>
    </source>
</reference>
<name>L9XIB0_9EURY</name>
<dbReference type="Proteomes" id="UP000011688">
    <property type="component" value="Unassembled WGS sequence"/>
</dbReference>
<organism evidence="1 2">
    <name type="scientific">Natronococcus amylolyticus DSM 10524</name>
    <dbReference type="NCBI Taxonomy" id="1227497"/>
    <lineage>
        <taxon>Archaea</taxon>
        <taxon>Methanobacteriati</taxon>
        <taxon>Methanobacteriota</taxon>
        <taxon>Stenosarchaea group</taxon>
        <taxon>Halobacteria</taxon>
        <taxon>Halobacteriales</taxon>
        <taxon>Natrialbaceae</taxon>
        <taxon>Natronococcus</taxon>
    </lineage>
</organism>
<dbReference type="GO" id="GO:0016301">
    <property type="term" value="F:kinase activity"/>
    <property type="evidence" value="ECO:0007669"/>
    <property type="project" value="UniProtKB-KW"/>
</dbReference>
<keyword evidence="1" id="KW-0418">Kinase</keyword>
<sequence length="63" mass="6372">MNDEPATWTIEMAPEAALAGALGAVGLIVLVHLANAATYVCARICAALVGEPMTDDDPTATSS</sequence>
<keyword evidence="1" id="KW-0808">Transferase</keyword>
<evidence type="ECO:0000313" key="1">
    <source>
        <dbReference type="EMBL" id="ELY61347.1"/>
    </source>
</evidence>
<proteinExistence type="predicted"/>
<keyword evidence="2" id="KW-1185">Reference proteome</keyword>
<dbReference type="EMBL" id="AOIB01000005">
    <property type="protein sequence ID" value="ELY61347.1"/>
    <property type="molecule type" value="Genomic_DNA"/>
</dbReference>
<comment type="caution">
    <text evidence="1">The sequence shown here is derived from an EMBL/GenBank/DDBJ whole genome shotgun (WGS) entry which is preliminary data.</text>
</comment>
<protein>
    <submittedName>
        <fullName evidence="1">Two-component system sensor kinase</fullName>
    </submittedName>
</protein>
<dbReference type="eggNOG" id="arCOG03085">
    <property type="taxonomic scope" value="Archaea"/>
</dbReference>
<gene>
    <name evidence="1" type="ORF">C491_00777</name>
</gene>
<accession>L9XIB0</accession>